<feature type="transmembrane region" description="Helical" evidence="11">
    <location>
        <begin position="123"/>
        <end position="151"/>
    </location>
</feature>
<feature type="transmembrane region" description="Helical" evidence="11">
    <location>
        <begin position="278"/>
        <end position="296"/>
    </location>
</feature>
<comment type="caution">
    <text evidence="13">The sequence shown here is derived from an EMBL/GenBank/DDBJ whole genome shotgun (WGS) entry which is preliminary data.</text>
</comment>
<dbReference type="GO" id="GO:0006814">
    <property type="term" value="P:sodium ion transport"/>
    <property type="evidence" value="ECO:0007669"/>
    <property type="project" value="UniProtKB-KW"/>
</dbReference>
<evidence type="ECO:0000256" key="2">
    <source>
        <dbReference type="ARBA" id="ARBA00022448"/>
    </source>
</evidence>
<keyword evidence="9" id="KW-0739">Sodium transport</keyword>
<keyword evidence="8 11" id="KW-0472">Membrane</keyword>
<evidence type="ECO:0000256" key="4">
    <source>
        <dbReference type="ARBA" id="ARBA00022692"/>
    </source>
</evidence>
<feature type="transmembrane region" description="Helical" evidence="11">
    <location>
        <begin position="355"/>
        <end position="380"/>
    </location>
</feature>
<dbReference type="Pfam" id="PF03600">
    <property type="entry name" value="CitMHS"/>
    <property type="match status" value="1"/>
</dbReference>
<evidence type="ECO:0000256" key="3">
    <source>
        <dbReference type="ARBA" id="ARBA00022449"/>
    </source>
</evidence>
<dbReference type="InterPro" id="IPR004680">
    <property type="entry name" value="Cit_transptr-like_dom"/>
</dbReference>
<gene>
    <name evidence="13" type="ORF">C7382_10448</name>
</gene>
<keyword evidence="2" id="KW-0813">Transport</keyword>
<feature type="transmembrane region" description="Helical" evidence="11">
    <location>
        <begin position="401"/>
        <end position="426"/>
    </location>
</feature>
<evidence type="ECO:0000256" key="5">
    <source>
        <dbReference type="ARBA" id="ARBA00022989"/>
    </source>
</evidence>
<dbReference type="NCBIfam" id="NF038006">
    <property type="entry name" value="NhaD_1"/>
    <property type="match status" value="1"/>
</dbReference>
<evidence type="ECO:0000259" key="12">
    <source>
        <dbReference type="Pfam" id="PF03600"/>
    </source>
</evidence>
<dbReference type="GO" id="GO:0015297">
    <property type="term" value="F:antiporter activity"/>
    <property type="evidence" value="ECO:0007669"/>
    <property type="project" value="UniProtKB-KW"/>
</dbReference>
<keyword evidence="5 11" id="KW-1133">Transmembrane helix</keyword>
<evidence type="ECO:0000256" key="9">
    <source>
        <dbReference type="ARBA" id="ARBA00023201"/>
    </source>
</evidence>
<name>A0A2U1FKP0_9PORP</name>
<evidence type="ECO:0000256" key="8">
    <source>
        <dbReference type="ARBA" id="ARBA00023136"/>
    </source>
</evidence>
<comment type="subcellular location">
    <subcellularLocation>
        <location evidence="1">Membrane</location>
        <topology evidence="1">Multi-pass membrane protein</topology>
    </subcellularLocation>
</comment>
<keyword evidence="14" id="KW-1185">Reference proteome</keyword>
<keyword evidence="7" id="KW-0406">Ion transport</keyword>
<dbReference type="GO" id="GO:0016020">
    <property type="term" value="C:membrane"/>
    <property type="evidence" value="ECO:0007669"/>
    <property type="project" value="UniProtKB-SubCell"/>
</dbReference>
<dbReference type="PANTHER" id="PTHR43269">
    <property type="entry name" value="SODIUM/PROTON ANTIPORTER 1-RELATED"/>
    <property type="match status" value="1"/>
</dbReference>
<dbReference type="InterPro" id="IPR045016">
    <property type="entry name" value="NhaD-like"/>
</dbReference>
<feature type="transmembrane region" description="Helical" evidence="11">
    <location>
        <begin position="28"/>
        <end position="46"/>
    </location>
</feature>
<feature type="transmembrane region" description="Helical" evidence="11">
    <location>
        <begin position="83"/>
        <end position="103"/>
    </location>
</feature>
<feature type="transmembrane region" description="Helical" evidence="11">
    <location>
        <begin position="438"/>
        <end position="458"/>
    </location>
</feature>
<dbReference type="AlphaFoldDB" id="A0A2U1FKP0"/>
<dbReference type="PANTHER" id="PTHR43269:SF2">
    <property type="entry name" value="SODIUM_PROTON ANTIPORTER 1-RELATED"/>
    <property type="match status" value="1"/>
</dbReference>
<feature type="transmembrane region" description="Helical" evidence="11">
    <location>
        <begin position="254"/>
        <end position="272"/>
    </location>
</feature>
<evidence type="ECO:0000313" key="13">
    <source>
        <dbReference type="EMBL" id="PVZ12741.1"/>
    </source>
</evidence>
<evidence type="ECO:0000313" key="14">
    <source>
        <dbReference type="Proteomes" id="UP000245462"/>
    </source>
</evidence>
<reference evidence="13 14" key="1">
    <citation type="submission" date="2018-04" db="EMBL/GenBank/DDBJ databases">
        <title>Genomic Encyclopedia of Type Strains, Phase IV (KMG-IV): sequencing the most valuable type-strain genomes for metagenomic binning, comparative biology and taxonomic classification.</title>
        <authorList>
            <person name="Goeker M."/>
        </authorList>
    </citation>
    <scope>NUCLEOTIDE SEQUENCE [LARGE SCALE GENOMIC DNA]</scope>
    <source>
        <strain evidence="13 14">DSM 28520</strain>
    </source>
</reference>
<evidence type="ECO:0000256" key="7">
    <source>
        <dbReference type="ARBA" id="ARBA00023065"/>
    </source>
</evidence>
<protein>
    <submittedName>
        <fullName evidence="13">Sodium/proton antiporter (NhaD family)</fullName>
    </submittedName>
</protein>
<evidence type="ECO:0000256" key="6">
    <source>
        <dbReference type="ARBA" id="ARBA00023053"/>
    </source>
</evidence>
<dbReference type="Proteomes" id="UP000245462">
    <property type="component" value="Unassembled WGS sequence"/>
</dbReference>
<keyword evidence="4 11" id="KW-0812">Transmembrane</keyword>
<comment type="similarity">
    <text evidence="10">Belongs to the NhaD Na(+)/H(+) (TC 2.A.62) antiporter family.</text>
</comment>
<evidence type="ECO:0000256" key="1">
    <source>
        <dbReference type="ARBA" id="ARBA00004141"/>
    </source>
</evidence>
<keyword evidence="6" id="KW-0915">Sodium</keyword>
<proteinExistence type="inferred from homology"/>
<feature type="transmembrane region" description="Helical" evidence="11">
    <location>
        <begin position="202"/>
        <end position="225"/>
    </location>
</feature>
<sequence length="459" mass="50070">MIFKLLPLIFLLGIVAIALEDVIRVNKTAIALFMCVALWGILMIDAQAISADNGQAAAIIAAGQEPSKASADMFIRNSLQEHLGNVCETLFFVMCSMLLINIVDKHGGFEAVTRHVKTNNKRSLLWFFCISSFFFSALLDNLAAAIVLIAILGKLVPDKTDRLKYACMIIISCNAGGSWSPIGDVTTLLLWTNGRISVAHQVLHLFVPALINMLLPLIAAHFFLFKNKVTLRETRSIVESDDYFRLIPAAHRHFIFWLGVSSLVLIPVYQIAFGIPPFIGILIGVVILWLYTDLMYKNLHTIQEREKLSIVRLLPDVDLTTILYFLGILMAVGALETSGVLASFGKDLSALTSNTSLISFMIGLTSSLVDNVALVAAVMGMYDISSIAGSPFVADGSFWTFLSYCAVTGGSLLIIGSATGVTVMGLEKISFGYYLKRFSLLALLGYIGGAATYLLLFLK</sequence>
<accession>A0A2U1FKP0</accession>
<feature type="transmembrane region" description="Helical" evidence="11">
    <location>
        <begin position="317"/>
        <end position="335"/>
    </location>
</feature>
<keyword evidence="3" id="KW-0050">Antiport</keyword>
<evidence type="ECO:0000256" key="10">
    <source>
        <dbReference type="ARBA" id="ARBA00025753"/>
    </source>
</evidence>
<feature type="domain" description="Citrate transporter-like" evidence="12">
    <location>
        <begin position="15"/>
        <end position="382"/>
    </location>
</feature>
<evidence type="ECO:0000256" key="11">
    <source>
        <dbReference type="SAM" id="Phobius"/>
    </source>
</evidence>
<organism evidence="13 14">
    <name type="scientific">Porphyromonas loveana</name>
    <dbReference type="NCBI Taxonomy" id="1884669"/>
    <lineage>
        <taxon>Bacteria</taxon>
        <taxon>Pseudomonadati</taxon>
        <taxon>Bacteroidota</taxon>
        <taxon>Bacteroidia</taxon>
        <taxon>Bacteroidales</taxon>
        <taxon>Porphyromonadaceae</taxon>
        <taxon>Porphyromonas</taxon>
    </lineage>
</organism>
<dbReference type="EMBL" id="QEKY01000004">
    <property type="protein sequence ID" value="PVZ12741.1"/>
    <property type="molecule type" value="Genomic_DNA"/>
</dbReference>